<keyword evidence="5" id="KW-0963">Cytoplasm</keyword>
<dbReference type="STRING" id="46835.A0A504Y610"/>
<evidence type="ECO:0000256" key="8">
    <source>
        <dbReference type="ARBA" id="ARBA00023239"/>
    </source>
</evidence>
<keyword evidence="14" id="KW-1185">Reference proteome</keyword>
<gene>
    <name evidence="13" type="ORF">FGIG_02367</name>
</gene>
<evidence type="ECO:0000256" key="9">
    <source>
        <dbReference type="ARBA" id="ARBA00037407"/>
    </source>
</evidence>
<comment type="cofactor">
    <cofactor evidence="1">
        <name>pyridoxal 5'-phosphate</name>
        <dbReference type="ChEBI" id="CHEBI:597326"/>
    </cofactor>
</comment>
<reference evidence="13 14" key="1">
    <citation type="submission" date="2019-04" db="EMBL/GenBank/DDBJ databases">
        <title>Annotation for the trematode Fasciola gigantica.</title>
        <authorList>
            <person name="Choi Y.-J."/>
        </authorList>
    </citation>
    <scope>NUCLEOTIDE SEQUENCE [LARGE SCALE GENOMIC DNA]</scope>
    <source>
        <strain evidence="13">Uganda_cow_1</strain>
    </source>
</reference>
<evidence type="ECO:0000256" key="5">
    <source>
        <dbReference type="ARBA" id="ARBA00022490"/>
    </source>
</evidence>
<evidence type="ECO:0000256" key="10">
    <source>
        <dbReference type="ARBA" id="ARBA00039054"/>
    </source>
</evidence>
<dbReference type="OrthoDB" id="10250117at2759"/>
<accession>A0A504Y610</accession>
<comment type="subcellular location">
    <subcellularLocation>
        <location evidence="2">Cytoplasm</location>
        <location evidence="2">Cytosol</location>
    </subcellularLocation>
</comment>
<dbReference type="Gene3D" id="3.90.1150.10">
    <property type="entry name" value="Aspartate Aminotransferase, domain 1"/>
    <property type="match status" value="1"/>
</dbReference>
<evidence type="ECO:0000256" key="1">
    <source>
        <dbReference type="ARBA" id="ARBA00001933"/>
    </source>
</evidence>
<dbReference type="Pfam" id="PF00266">
    <property type="entry name" value="Aminotran_5"/>
    <property type="match status" value="1"/>
</dbReference>
<dbReference type="Gene3D" id="1.10.260.50">
    <property type="match status" value="1"/>
</dbReference>
<proteinExistence type="inferred from homology"/>
<dbReference type="Proteomes" id="UP000316759">
    <property type="component" value="Unassembled WGS sequence"/>
</dbReference>
<dbReference type="InterPro" id="IPR015422">
    <property type="entry name" value="PyrdxlP-dep_Trfase_small"/>
</dbReference>
<keyword evidence="8 13" id="KW-0456">Lyase</keyword>
<organism evidence="13 14">
    <name type="scientific">Fasciola gigantica</name>
    <name type="common">Giant liver fluke</name>
    <dbReference type="NCBI Taxonomy" id="46835"/>
    <lineage>
        <taxon>Eukaryota</taxon>
        <taxon>Metazoa</taxon>
        <taxon>Spiralia</taxon>
        <taxon>Lophotrochozoa</taxon>
        <taxon>Platyhelminthes</taxon>
        <taxon>Trematoda</taxon>
        <taxon>Digenea</taxon>
        <taxon>Plagiorchiida</taxon>
        <taxon>Echinostomata</taxon>
        <taxon>Echinostomatoidea</taxon>
        <taxon>Fasciolidae</taxon>
        <taxon>Fasciola</taxon>
    </lineage>
</organism>
<comment type="subunit">
    <text evidence="4">Homodimer.</text>
</comment>
<comment type="similarity">
    <text evidence="3">Belongs to the class-V pyridoxal-phosphate-dependent aminotransferase family.</text>
</comment>
<dbReference type="GO" id="GO:0009000">
    <property type="term" value="F:selenocysteine lyase activity"/>
    <property type="evidence" value="ECO:0007669"/>
    <property type="project" value="UniProtKB-EC"/>
</dbReference>
<evidence type="ECO:0000256" key="4">
    <source>
        <dbReference type="ARBA" id="ARBA00011738"/>
    </source>
</evidence>
<evidence type="ECO:0000259" key="12">
    <source>
        <dbReference type="Pfam" id="PF00266"/>
    </source>
</evidence>
<evidence type="ECO:0000256" key="11">
    <source>
        <dbReference type="ARBA" id="ARBA00040554"/>
    </source>
</evidence>
<dbReference type="InterPro" id="IPR015421">
    <property type="entry name" value="PyrdxlP-dep_Trfase_major"/>
</dbReference>
<evidence type="ECO:0000313" key="14">
    <source>
        <dbReference type="Proteomes" id="UP000316759"/>
    </source>
</evidence>
<evidence type="ECO:0000256" key="2">
    <source>
        <dbReference type="ARBA" id="ARBA00004514"/>
    </source>
</evidence>
<keyword evidence="6" id="KW-0808">Transferase</keyword>
<dbReference type="PANTHER" id="PTHR11601">
    <property type="entry name" value="CYSTEINE DESULFURYLASE FAMILY MEMBER"/>
    <property type="match status" value="1"/>
</dbReference>
<feature type="domain" description="Aminotransferase class V" evidence="12">
    <location>
        <begin position="4"/>
        <end position="239"/>
    </location>
</feature>
<dbReference type="Gene3D" id="3.40.640.10">
    <property type="entry name" value="Type I PLP-dependent aspartate aminotransferase-like (Major domain)"/>
    <property type="match status" value="1"/>
</dbReference>
<dbReference type="GO" id="GO:0005829">
    <property type="term" value="C:cytosol"/>
    <property type="evidence" value="ECO:0007669"/>
    <property type="project" value="UniProtKB-SubCell"/>
</dbReference>
<keyword evidence="7" id="KW-0663">Pyridoxal phosphate</keyword>
<dbReference type="PIRSF" id="PIRSF005572">
    <property type="entry name" value="NifS"/>
    <property type="match status" value="1"/>
</dbReference>
<sequence>MSLYFDYNSTTPLEPEVTQAIQMAAQNHWENPSSQYGECARKQIDWSRSMLGRMIQANPDGTESSSLNKYFSDLIFTSGGTEANHSVFHTFVNLKLNAIPHIITANTEHPSVLIPLKQLHADGHIELTVVPVSHKTGIVHFEDIVAVLRPNQTVLVSVMLANNETGAISPIEEIAQGIRRWERDLPSNSLPLGRIFIHSDMAQVVGKLPINVRSLGVDYATIVGHKFYGPRIGCLFVRGLHTYGPGQWEQSMRQSIKANGDSHNHNELSDVNDQLDGAGAAPFVPLFRGGGQERGFRAGTENTPMIVGLGKAAELVVRNLDQYMEHFLAMRTLLERSLHQAFPRDSPIRVCIFGVDRCSTISICSGDSGLVNRFPHFSGRLPNTVNVTFIGPSWLNSGTILARCPQLEASRGAACHSSESNMQGSSVLRACGYSSEEARGAIRLSLGRQTTCEQIALAVTNLKRAISELLQENS</sequence>
<evidence type="ECO:0000256" key="7">
    <source>
        <dbReference type="ARBA" id="ARBA00022898"/>
    </source>
</evidence>
<dbReference type="InterPro" id="IPR015424">
    <property type="entry name" value="PyrdxlP-dep_Trfase"/>
</dbReference>
<comment type="caution">
    <text evidence="13">The sequence shown here is derived from an EMBL/GenBank/DDBJ whole genome shotgun (WGS) entry which is preliminary data.</text>
</comment>
<evidence type="ECO:0000313" key="13">
    <source>
        <dbReference type="EMBL" id="TPP56061.1"/>
    </source>
</evidence>
<dbReference type="SUPFAM" id="SSF53383">
    <property type="entry name" value="PLP-dependent transferases"/>
    <property type="match status" value="1"/>
</dbReference>
<name>A0A504Y610_FASGI</name>
<evidence type="ECO:0000256" key="6">
    <source>
        <dbReference type="ARBA" id="ARBA00022679"/>
    </source>
</evidence>
<dbReference type="PANTHER" id="PTHR11601:SF62">
    <property type="entry name" value="SELENOCYSTEINE LYASE"/>
    <property type="match status" value="1"/>
</dbReference>
<dbReference type="InterPro" id="IPR016454">
    <property type="entry name" value="Cysteine_dSase"/>
</dbReference>
<dbReference type="EMBL" id="SUNJ01015056">
    <property type="protein sequence ID" value="TPP56061.1"/>
    <property type="molecule type" value="Genomic_DNA"/>
</dbReference>
<dbReference type="EC" id="4.4.1.16" evidence="10"/>
<comment type="function">
    <text evidence="9">Catalyzes the decomposition of L-selenocysteine to L-alanine and elemental selenium.</text>
</comment>
<dbReference type="GO" id="GO:0016740">
    <property type="term" value="F:transferase activity"/>
    <property type="evidence" value="ECO:0007669"/>
    <property type="project" value="UniProtKB-KW"/>
</dbReference>
<protein>
    <recommendedName>
        <fullName evidence="11">Selenocysteine lyase</fullName>
        <ecNumber evidence="10">4.4.1.16</ecNumber>
    </recommendedName>
</protein>
<evidence type="ECO:0000256" key="3">
    <source>
        <dbReference type="ARBA" id="ARBA00009236"/>
    </source>
</evidence>
<dbReference type="InterPro" id="IPR000192">
    <property type="entry name" value="Aminotrans_V_dom"/>
</dbReference>
<dbReference type="AlphaFoldDB" id="A0A504Y610"/>